<dbReference type="PROSITE" id="PS51737">
    <property type="entry name" value="RECOMBINASE_DNA_BIND"/>
    <property type="match status" value="1"/>
</dbReference>
<dbReference type="InterPro" id="IPR038109">
    <property type="entry name" value="DNA_bind_recomb_sf"/>
</dbReference>
<dbReference type="Pfam" id="PF00239">
    <property type="entry name" value="Resolvase"/>
    <property type="match status" value="1"/>
</dbReference>
<evidence type="ECO:0000313" key="4">
    <source>
        <dbReference type="Proteomes" id="UP001058514"/>
    </source>
</evidence>
<accession>A0ABY5WP36</accession>
<dbReference type="EMBL" id="CP081051">
    <property type="protein sequence ID" value="UWQ43308.1"/>
    <property type="molecule type" value="Genomic_DNA"/>
</dbReference>
<dbReference type="PANTHER" id="PTHR30461">
    <property type="entry name" value="DNA-INVERTASE FROM LAMBDOID PROPHAGE"/>
    <property type="match status" value="1"/>
</dbReference>
<dbReference type="Pfam" id="PF07508">
    <property type="entry name" value="Recombinase"/>
    <property type="match status" value="1"/>
</dbReference>
<dbReference type="PANTHER" id="PTHR30461:SF23">
    <property type="entry name" value="DNA RECOMBINASE-RELATED"/>
    <property type="match status" value="1"/>
</dbReference>
<evidence type="ECO:0000259" key="2">
    <source>
        <dbReference type="PROSITE" id="PS51737"/>
    </source>
</evidence>
<dbReference type="Gene3D" id="3.90.1750.20">
    <property type="entry name" value="Putative Large Serine Recombinase, Chain B, Domain 2"/>
    <property type="match status" value="1"/>
</dbReference>
<organism evidence="3 4">
    <name type="scientific">Leisingera aquaemixtae</name>
    <dbReference type="NCBI Taxonomy" id="1396826"/>
    <lineage>
        <taxon>Bacteria</taxon>
        <taxon>Pseudomonadati</taxon>
        <taxon>Pseudomonadota</taxon>
        <taxon>Alphaproteobacteria</taxon>
        <taxon>Rhodobacterales</taxon>
        <taxon>Roseobacteraceae</taxon>
        <taxon>Leisingera</taxon>
    </lineage>
</organism>
<dbReference type="SUPFAM" id="SSF53041">
    <property type="entry name" value="Resolvase-like"/>
    <property type="match status" value="1"/>
</dbReference>
<dbReference type="CDD" id="cd00338">
    <property type="entry name" value="Ser_Recombinase"/>
    <property type="match status" value="1"/>
</dbReference>
<dbReference type="Gene3D" id="3.40.50.1390">
    <property type="entry name" value="Resolvase, N-terminal catalytic domain"/>
    <property type="match status" value="1"/>
</dbReference>
<dbReference type="InterPro" id="IPR036162">
    <property type="entry name" value="Resolvase-like_N_sf"/>
</dbReference>
<reference evidence="3" key="1">
    <citation type="submission" date="2021-08" db="EMBL/GenBank/DDBJ databases">
        <authorList>
            <person name="Nwanade C."/>
            <person name="Wang M."/>
            <person name="Masoudi A."/>
            <person name="Yu Z."/>
            <person name="Liu J."/>
        </authorList>
    </citation>
    <scope>NUCLEOTIDE SEQUENCE</scope>
    <source>
        <strain evidence="3">S166</strain>
    </source>
</reference>
<protein>
    <submittedName>
        <fullName evidence="3">Recombinase family protein</fullName>
    </submittedName>
</protein>
<sequence>MNTTPGLRAAIYARYSTDKQKDTSVEDQIRLCRRMCEQNRWRVTEVFTDHALSGKNTLRPGYQSLIQAAESGQIDIIVAESQNRLSRDMADSATLLKRMSYFGVRLHTAAENELDDMKVGVSGLVSTMFLRDLAQKTRRGLEGRIARGKSAGGIAYGYRVKREILPDGTVSTGDREIEPDEAAVITRIFRDYADGLSARSIAAALNDEAVPAPQSGKGTGVWNPSTVSGNIKRGTGILNNELYIGRLVWNRLTYDTNPDNGKRLSRLNPPEDWKIEEVPQLRIIDDQLWHAVKTRQGEVRQAMNPAGVLTERPRLERARRPTYLLSGLLRCACCGASYTLINKTRYGCAGARNKGAAVCTNRATIGRAEVEERVLSGLKQRLLAPDLLAQFAEEYRKAFNDAAAGACQDRQKAEHSLKKVESRISNILTAIEDGMYTASMKDKMSELEGEKARLEAVIADNPEPPALRLHPSLSARYRELIEDLAGALNAPEVKREATASLRALISEVRMVPDSAAPGGHQLELVGELAGLMALGGPESKKPPLFARAWSETMVAGAGFEPATFRL</sequence>
<proteinExistence type="predicted"/>
<feature type="domain" description="Recombinase" evidence="2">
    <location>
        <begin position="155"/>
        <end position="302"/>
    </location>
</feature>
<name>A0ABY5WP36_9RHOB</name>
<gene>
    <name evidence="3" type="ORF">K3718_00560</name>
</gene>
<evidence type="ECO:0000259" key="1">
    <source>
        <dbReference type="PROSITE" id="PS51736"/>
    </source>
</evidence>
<dbReference type="SMART" id="SM00857">
    <property type="entry name" value="Resolvase"/>
    <property type="match status" value="1"/>
</dbReference>
<dbReference type="PROSITE" id="PS51736">
    <property type="entry name" value="RECOMBINASES_3"/>
    <property type="match status" value="1"/>
</dbReference>
<evidence type="ECO:0000313" key="3">
    <source>
        <dbReference type="EMBL" id="UWQ43308.1"/>
    </source>
</evidence>
<feature type="domain" description="Resolvase/invertase-type recombinase catalytic" evidence="1">
    <location>
        <begin position="8"/>
        <end position="156"/>
    </location>
</feature>
<dbReference type="InterPro" id="IPR025827">
    <property type="entry name" value="Zn_ribbon_recom_dom"/>
</dbReference>
<keyword evidence="4" id="KW-1185">Reference proteome</keyword>
<dbReference type="InterPro" id="IPR006119">
    <property type="entry name" value="Resolv_N"/>
</dbReference>
<dbReference type="InterPro" id="IPR011109">
    <property type="entry name" value="DNA_bind_recombinase_dom"/>
</dbReference>
<dbReference type="InterPro" id="IPR050639">
    <property type="entry name" value="SSR_resolvase"/>
</dbReference>
<dbReference type="RefSeq" id="WP_259965730.1">
    <property type="nucleotide sequence ID" value="NZ_CP081051.1"/>
</dbReference>
<dbReference type="Proteomes" id="UP001058514">
    <property type="component" value="Chromosome"/>
</dbReference>
<dbReference type="Pfam" id="PF13408">
    <property type="entry name" value="Zn_ribbon_recom"/>
    <property type="match status" value="1"/>
</dbReference>